<feature type="transmembrane region" description="Helical" evidence="1">
    <location>
        <begin position="6"/>
        <end position="24"/>
    </location>
</feature>
<dbReference type="EMBL" id="MIGX01000023">
    <property type="protein sequence ID" value="PPT91583.1"/>
    <property type="molecule type" value="Genomic_DNA"/>
</dbReference>
<protein>
    <submittedName>
        <fullName evidence="2">Uncharacterized protein</fullName>
    </submittedName>
</protein>
<reference evidence="2 3" key="1">
    <citation type="submission" date="2016-08" db="EMBL/GenBank/DDBJ databases">
        <title>Evolution of the type three secretion system and type three effector repertoires in Xanthomonas.</title>
        <authorList>
            <person name="Merda D."/>
            <person name="Briand M."/>
            <person name="Bosis E."/>
            <person name="Rousseau C."/>
            <person name="Portier P."/>
            <person name="Jacques M.-A."/>
            <person name="Fischer-Le Saux M."/>
        </authorList>
    </citation>
    <scope>NUCLEOTIDE SEQUENCE [LARGE SCALE GENOMIC DNA]</scope>
    <source>
        <strain evidence="2 3">CFBP 4691</strain>
    </source>
</reference>
<sequence length="86" mass="8822">MSASLLLQYMVITLAVLLSAWVVLKKQLPGTARKLRGAVALRLLKPGRASWLQAVGRKIAPAATAGAGAGACGGCDSCASAPPRRH</sequence>
<keyword evidence="3" id="KW-1185">Reference proteome</keyword>
<gene>
    <name evidence="2" type="ORF">XthCFBP4691_06915</name>
</gene>
<proteinExistence type="predicted"/>
<evidence type="ECO:0000313" key="3">
    <source>
        <dbReference type="Proteomes" id="UP000239898"/>
    </source>
</evidence>
<dbReference type="Pfam" id="PF20228">
    <property type="entry name" value="DUF6587"/>
    <property type="match status" value="1"/>
</dbReference>
<dbReference type="Proteomes" id="UP000239898">
    <property type="component" value="Unassembled WGS sequence"/>
</dbReference>
<comment type="caution">
    <text evidence="2">The sequence shown here is derived from an EMBL/GenBank/DDBJ whole genome shotgun (WGS) entry which is preliminary data.</text>
</comment>
<evidence type="ECO:0000256" key="1">
    <source>
        <dbReference type="SAM" id="Phobius"/>
    </source>
</evidence>
<dbReference type="AlphaFoldDB" id="A0A2S6ZH51"/>
<name>A0A2S6ZH51_9XANT</name>
<dbReference type="InterPro" id="IPR046494">
    <property type="entry name" value="DUF6587"/>
</dbReference>
<keyword evidence="1" id="KW-0472">Membrane</keyword>
<organism evidence="2 3">
    <name type="scientific">Xanthomonas theicola</name>
    <dbReference type="NCBI Taxonomy" id="56464"/>
    <lineage>
        <taxon>Bacteria</taxon>
        <taxon>Pseudomonadati</taxon>
        <taxon>Pseudomonadota</taxon>
        <taxon>Gammaproteobacteria</taxon>
        <taxon>Lysobacterales</taxon>
        <taxon>Lysobacteraceae</taxon>
        <taxon>Xanthomonas</taxon>
    </lineage>
</organism>
<evidence type="ECO:0000313" key="2">
    <source>
        <dbReference type="EMBL" id="PPT91583.1"/>
    </source>
</evidence>
<keyword evidence="1" id="KW-1133">Transmembrane helix</keyword>
<dbReference type="RefSeq" id="WP_128419736.1">
    <property type="nucleotide sequence ID" value="NZ_CP049017.1"/>
</dbReference>
<accession>A0A2S6ZH51</accession>
<dbReference type="OrthoDB" id="5966734at2"/>
<keyword evidence="1" id="KW-0812">Transmembrane</keyword>